<sequence length="149" mass="15766">MVSLGIALLAVGVAVGAWFRPLPKHEPPLPPTYTSQQVAEAKRRVCAAYAKVHHAVLANTGRGGGNDPATLLGLAANARIALFDSGEYLLKVLQQESATPNDFAAATRALADSYQMLAINYMAEAGDSELQDSQNAVERAGSRVAEMCR</sequence>
<gene>
    <name evidence="1" type="ORF">A5636_05805</name>
</gene>
<dbReference type="EMBL" id="LZLQ01000086">
    <property type="protein sequence ID" value="OBK15340.1"/>
    <property type="molecule type" value="Genomic_DNA"/>
</dbReference>
<dbReference type="AlphaFoldDB" id="A0A1A3N1W4"/>
<evidence type="ECO:0008006" key="3">
    <source>
        <dbReference type="Google" id="ProtNLM"/>
    </source>
</evidence>
<keyword evidence="2" id="KW-1185">Reference proteome</keyword>
<accession>A0A1A3N1W4</accession>
<organism evidence="1 2">
    <name type="scientific">Mycobacterium asiaticum</name>
    <dbReference type="NCBI Taxonomy" id="1790"/>
    <lineage>
        <taxon>Bacteria</taxon>
        <taxon>Bacillati</taxon>
        <taxon>Actinomycetota</taxon>
        <taxon>Actinomycetes</taxon>
        <taxon>Mycobacteriales</taxon>
        <taxon>Mycobacteriaceae</taxon>
        <taxon>Mycobacterium</taxon>
    </lineage>
</organism>
<evidence type="ECO:0000313" key="1">
    <source>
        <dbReference type="EMBL" id="OBK15340.1"/>
    </source>
</evidence>
<dbReference type="Proteomes" id="UP000093629">
    <property type="component" value="Unassembled WGS sequence"/>
</dbReference>
<protein>
    <recommendedName>
        <fullName evidence="3">Alanine and proline rich membrane protein</fullName>
    </recommendedName>
</protein>
<evidence type="ECO:0000313" key="2">
    <source>
        <dbReference type="Proteomes" id="UP000093629"/>
    </source>
</evidence>
<comment type="caution">
    <text evidence="1">The sequence shown here is derived from an EMBL/GenBank/DDBJ whole genome shotgun (WGS) entry which is preliminary data.</text>
</comment>
<proteinExistence type="predicted"/>
<reference evidence="1 2" key="1">
    <citation type="submission" date="2016-06" db="EMBL/GenBank/DDBJ databases">
        <authorList>
            <person name="Kjaerup R.B."/>
            <person name="Dalgaard T.S."/>
            <person name="Juul-Madsen H.R."/>
        </authorList>
    </citation>
    <scope>NUCLEOTIDE SEQUENCE [LARGE SCALE GENOMIC DNA]</scope>
    <source>
        <strain evidence="1 2">1245139.5</strain>
    </source>
</reference>
<name>A0A1A3N1W4_MYCAS</name>